<feature type="region of interest" description="Disordered" evidence="10">
    <location>
        <begin position="20"/>
        <end position="62"/>
    </location>
</feature>
<feature type="domain" description="Tyrosine specific protein phosphatases" evidence="12">
    <location>
        <begin position="158"/>
        <end position="226"/>
    </location>
</feature>
<sequence length="238" mass="26680">MAQVQLFSNFVNLKDKNINICNTPRQGEGPRRRRRVPRRGEGPRQRRPGPGRGEEPRRWGGQLRAARACRGGRASALLPNGRLQPLPQPDRDRVPLYVLLGAVPLRRDVSVLKQLGVSGVVTLNESFETLVPSSYYKAHGIKHLEIPTMDYHDAPSMNNICRALDFIHENVLQGGTTYVHCKAGRGRSTTVVLCYLIKYRNMTPLSALDHVRSVRPRVLLTAAQEESCNLTTYAILPK</sequence>
<dbReference type="InParanoid" id="A0A2K2D9A1"/>
<dbReference type="InterPro" id="IPR003595">
    <property type="entry name" value="Tyr_Pase_cat"/>
</dbReference>
<evidence type="ECO:0000256" key="6">
    <source>
        <dbReference type="ARBA" id="ARBA00024192"/>
    </source>
</evidence>
<dbReference type="OrthoDB" id="10252009at2759"/>
<dbReference type="InterPro" id="IPR016130">
    <property type="entry name" value="Tyr_Pase_AS"/>
</dbReference>
<comment type="function">
    <text evidence="9">Exhibits phosphatidylglycerophosphate phosphatase activity. Involved in root growth and columella cells organization. May possess protein phosphatase activity.</text>
</comment>
<dbReference type="GO" id="GO:0008962">
    <property type="term" value="F:phosphatidylglycerophosphatase activity"/>
    <property type="evidence" value="ECO:0000318"/>
    <property type="project" value="GO_Central"/>
</dbReference>
<dbReference type="GO" id="GO:0004721">
    <property type="term" value="F:phosphoprotein phosphatase activity"/>
    <property type="evidence" value="ECO:0007669"/>
    <property type="project" value="UniProtKB-KW"/>
</dbReference>
<keyword evidence="4" id="KW-0904">Protein phosphatase</keyword>
<dbReference type="GO" id="GO:0048364">
    <property type="term" value="P:root development"/>
    <property type="evidence" value="ECO:0007669"/>
    <property type="project" value="UniProtKB-ARBA"/>
</dbReference>
<evidence type="ECO:0000256" key="4">
    <source>
        <dbReference type="ARBA" id="ARBA00022912"/>
    </source>
</evidence>
<dbReference type="Gene3D" id="3.90.190.10">
    <property type="entry name" value="Protein tyrosine phosphatase superfamily"/>
    <property type="match status" value="1"/>
</dbReference>
<evidence type="ECO:0000256" key="10">
    <source>
        <dbReference type="SAM" id="MobiDB-lite"/>
    </source>
</evidence>
<keyword evidence="5" id="KW-0443">Lipid metabolism</keyword>
<dbReference type="GO" id="GO:0006629">
    <property type="term" value="P:lipid metabolic process"/>
    <property type="evidence" value="ECO:0007669"/>
    <property type="project" value="UniProtKB-KW"/>
</dbReference>
<dbReference type="EC" id="3.1.3.27" evidence="7"/>
<dbReference type="InterPro" id="IPR020422">
    <property type="entry name" value="TYR_PHOSPHATASE_DUAL_dom"/>
</dbReference>
<organism evidence="13">
    <name type="scientific">Brachypodium distachyon</name>
    <name type="common">Purple false brome</name>
    <name type="synonym">Trachynia distachya</name>
    <dbReference type="NCBI Taxonomy" id="15368"/>
    <lineage>
        <taxon>Eukaryota</taxon>
        <taxon>Viridiplantae</taxon>
        <taxon>Streptophyta</taxon>
        <taxon>Embryophyta</taxon>
        <taxon>Tracheophyta</taxon>
        <taxon>Spermatophyta</taxon>
        <taxon>Magnoliopsida</taxon>
        <taxon>Liliopsida</taxon>
        <taxon>Poales</taxon>
        <taxon>Poaceae</taxon>
        <taxon>BOP clade</taxon>
        <taxon>Pooideae</taxon>
        <taxon>Stipodae</taxon>
        <taxon>Brachypodieae</taxon>
        <taxon>Brachypodium</taxon>
    </lineage>
</organism>
<evidence type="ECO:0000259" key="12">
    <source>
        <dbReference type="PROSITE" id="PS50056"/>
    </source>
</evidence>
<comment type="similarity">
    <text evidence="1">Belongs to the protein-tyrosine phosphatase family. Non-receptor class dual specificity subfamily.</text>
</comment>
<evidence type="ECO:0000256" key="8">
    <source>
        <dbReference type="ARBA" id="ARBA00050944"/>
    </source>
</evidence>
<evidence type="ECO:0000256" key="2">
    <source>
        <dbReference type="ARBA" id="ARBA00022516"/>
    </source>
</evidence>
<keyword evidence="15" id="KW-1185">Reference proteome</keyword>
<reference evidence="13" key="2">
    <citation type="submission" date="2017-06" db="EMBL/GenBank/DDBJ databases">
        <title>WGS assembly of Brachypodium distachyon.</title>
        <authorList>
            <consortium name="The International Brachypodium Initiative"/>
            <person name="Lucas S."/>
            <person name="Harmon-Smith M."/>
            <person name="Lail K."/>
            <person name="Tice H."/>
            <person name="Grimwood J."/>
            <person name="Bruce D."/>
            <person name="Barry K."/>
            <person name="Shu S."/>
            <person name="Lindquist E."/>
            <person name="Wang M."/>
            <person name="Pitluck S."/>
            <person name="Vogel J.P."/>
            <person name="Garvin D.F."/>
            <person name="Mockler T.C."/>
            <person name="Schmutz J."/>
            <person name="Rokhsar D."/>
            <person name="Bevan M.W."/>
        </authorList>
    </citation>
    <scope>NUCLEOTIDE SEQUENCE</scope>
    <source>
        <strain evidence="13">Bd21</strain>
    </source>
</reference>
<dbReference type="InterPro" id="IPR000387">
    <property type="entry name" value="Tyr_Pase_dom"/>
</dbReference>
<dbReference type="EMBL" id="CM000881">
    <property type="protein sequence ID" value="PNT70871.1"/>
    <property type="molecule type" value="Genomic_DNA"/>
</dbReference>
<proteinExistence type="inferred from homology"/>
<dbReference type="Proteomes" id="UP000008810">
    <property type="component" value="Chromosome 2"/>
</dbReference>
<dbReference type="Gramene" id="PNT70871">
    <property type="protein sequence ID" value="PNT70871"/>
    <property type="gene ID" value="BRADI_2g19338v3"/>
</dbReference>
<evidence type="ECO:0000256" key="5">
    <source>
        <dbReference type="ARBA" id="ARBA00023098"/>
    </source>
</evidence>
<accession>A0A2K2D9A1</accession>
<gene>
    <name evidence="13" type="ORF">BRADI_2g19338v3</name>
</gene>
<dbReference type="PANTHER" id="PTHR46274:SF9">
    <property type="entry name" value="PHOSPHATIDYLGLYCEROPHOSPHATE PHOSPHATASE PTPMT1"/>
    <property type="match status" value="1"/>
</dbReference>
<comment type="catalytic activity">
    <reaction evidence="8">
        <text>a 1,2-diacyl-sn-glycero-3-phospho-(1'-sn-glycero-3'-phosphate) + H2O = a 1,2-diacyl-sn-glycero-3-phospho-(1'-sn-glycerol) + phosphate</text>
        <dbReference type="Rhea" id="RHEA:33751"/>
        <dbReference type="ChEBI" id="CHEBI:15377"/>
        <dbReference type="ChEBI" id="CHEBI:43474"/>
        <dbReference type="ChEBI" id="CHEBI:60110"/>
        <dbReference type="ChEBI" id="CHEBI:64716"/>
        <dbReference type="EC" id="3.1.3.27"/>
    </reaction>
    <physiologicalReaction direction="left-to-right" evidence="8">
        <dbReference type="Rhea" id="RHEA:33752"/>
    </physiologicalReaction>
</comment>
<dbReference type="PROSITE" id="PS00383">
    <property type="entry name" value="TYR_PHOSPHATASE_1"/>
    <property type="match status" value="1"/>
</dbReference>
<evidence type="ECO:0000256" key="9">
    <source>
        <dbReference type="ARBA" id="ARBA00053902"/>
    </source>
</evidence>
<evidence type="ECO:0000313" key="14">
    <source>
        <dbReference type="EnsemblPlants" id="PNT70871"/>
    </source>
</evidence>
<evidence type="ECO:0000256" key="3">
    <source>
        <dbReference type="ARBA" id="ARBA00022801"/>
    </source>
</evidence>
<dbReference type="SUPFAM" id="SSF52799">
    <property type="entry name" value="(Phosphotyrosine protein) phosphatases II"/>
    <property type="match status" value="1"/>
</dbReference>
<reference evidence="14" key="3">
    <citation type="submission" date="2018-08" db="UniProtKB">
        <authorList>
            <consortium name="EnsemblPlants"/>
        </authorList>
    </citation>
    <scope>IDENTIFICATION</scope>
    <source>
        <strain evidence="14">cv. Bd21</strain>
    </source>
</reference>
<dbReference type="InterPro" id="IPR000340">
    <property type="entry name" value="Dual-sp_phosphatase_cat-dom"/>
</dbReference>
<evidence type="ECO:0000259" key="11">
    <source>
        <dbReference type="PROSITE" id="PS50054"/>
    </source>
</evidence>
<dbReference type="InterPro" id="IPR029021">
    <property type="entry name" value="Prot-tyrosine_phosphatase-like"/>
</dbReference>
<dbReference type="SMART" id="SM00404">
    <property type="entry name" value="PTPc_motif"/>
    <property type="match status" value="1"/>
</dbReference>
<feature type="domain" description="Tyrosine-protein phosphatase" evidence="11">
    <location>
        <begin position="88"/>
        <end position="238"/>
    </location>
</feature>
<keyword evidence="2" id="KW-0444">Lipid biosynthesis</keyword>
<dbReference type="PROSITE" id="PS50056">
    <property type="entry name" value="TYR_PHOSPHATASE_2"/>
    <property type="match status" value="1"/>
</dbReference>
<dbReference type="SMART" id="SM00195">
    <property type="entry name" value="DSPc"/>
    <property type="match status" value="1"/>
</dbReference>
<reference evidence="13 14" key="1">
    <citation type="journal article" date="2010" name="Nature">
        <title>Genome sequencing and analysis of the model grass Brachypodium distachyon.</title>
        <authorList>
            <consortium name="International Brachypodium Initiative"/>
        </authorList>
    </citation>
    <scope>NUCLEOTIDE SEQUENCE [LARGE SCALE GENOMIC DNA]</scope>
    <source>
        <strain evidence="13 14">Bd21</strain>
    </source>
</reference>
<evidence type="ECO:0000256" key="7">
    <source>
        <dbReference type="ARBA" id="ARBA00024224"/>
    </source>
</evidence>
<comment type="pathway">
    <text evidence="6">Phospholipid metabolism; phosphatidylglycerol biosynthesis; phosphatidylglycerol from CDP-diacylglycerol: step 2/2.</text>
</comment>
<dbReference type="PROSITE" id="PS50054">
    <property type="entry name" value="TYR_PHOSPHATASE_DUAL"/>
    <property type="match status" value="1"/>
</dbReference>
<protein>
    <recommendedName>
        <fullName evidence="7">phosphatidylglycerophosphatase</fullName>
        <ecNumber evidence="7">3.1.3.27</ecNumber>
    </recommendedName>
</protein>
<dbReference type="EnsemblPlants" id="PNT70871">
    <property type="protein sequence ID" value="PNT70871"/>
    <property type="gene ID" value="BRADI_2g19338v3"/>
</dbReference>
<name>A0A2K2D9A1_BRADI</name>
<keyword evidence="3" id="KW-0378">Hydrolase</keyword>
<evidence type="ECO:0000313" key="13">
    <source>
        <dbReference type="EMBL" id="PNT70871.1"/>
    </source>
</evidence>
<dbReference type="FunFam" id="3.90.190.10:FF:000051">
    <property type="entry name" value="Dual specificity phosphatase domain protein"/>
    <property type="match status" value="1"/>
</dbReference>
<dbReference type="PANTHER" id="PTHR46274">
    <property type="entry name" value="PHOSPHATIDYLINOSITOL PHOSPHATASE"/>
    <property type="match status" value="1"/>
</dbReference>
<evidence type="ECO:0000256" key="1">
    <source>
        <dbReference type="ARBA" id="ARBA00008601"/>
    </source>
</evidence>
<dbReference type="Pfam" id="PF00782">
    <property type="entry name" value="DSPc"/>
    <property type="match status" value="1"/>
</dbReference>
<evidence type="ECO:0000313" key="15">
    <source>
        <dbReference type="Proteomes" id="UP000008810"/>
    </source>
</evidence>
<dbReference type="AlphaFoldDB" id="A0A2K2D9A1"/>